<accession>A0A4Q8LQY1</accession>
<dbReference type="AlphaFoldDB" id="A0A4Q8LQY1"/>
<protein>
    <submittedName>
        <fullName evidence="1">Uncharacterized protein</fullName>
    </submittedName>
</protein>
<name>A0A4Q8LQY1_9GAMM</name>
<dbReference type="Proteomes" id="UP000292087">
    <property type="component" value="Unassembled WGS sequence"/>
</dbReference>
<evidence type="ECO:0000313" key="2">
    <source>
        <dbReference type="Proteomes" id="UP000292087"/>
    </source>
</evidence>
<reference evidence="1 2" key="1">
    <citation type="submission" date="2019-02" db="EMBL/GenBank/DDBJ databases">
        <title>WGS of Pseudoxanthomonas species novum from clinical isolates.</title>
        <authorList>
            <person name="Bernier A.-M."/>
            <person name="Bernard K."/>
            <person name="Vachon A."/>
        </authorList>
    </citation>
    <scope>NUCLEOTIDE SEQUENCE [LARGE SCALE GENOMIC DNA]</scope>
    <source>
        <strain evidence="1 2">NML140781</strain>
    </source>
</reference>
<comment type="caution">
    <text evidence="1">The sequence shown here is derived from an EMBL/GenBank/DDBJ whole genome shotgun (WGS) entry which is preliminary data.</text>
</comment>
<dbReference type="EMBL" id="SHMF01000004">
    <property type="protein sequence ID" value="TAA33724.1"/>
    <property type="molecule type" value="Genomic_DNA"/>
</dbReference>
<organism evidence="1 2">
    <name type="scientific">Pseudoxanthomonas winnipegensis</name>
    <dbReference type="NCBI Taxonomy" id="2480810"/>
    <lineage>
        <taxon>Bacteria</taxon>
        <taxon>Pseudomonadati</taxon>
        <taxon>Pseudomonadota</taxon>
        <taxon>Gammaproteobacteria</taxon>
        <taxon>Lysobacterales</taxon>
        <taxon>Lysobacteraceae</taxon>
        <taxon>Pseudoxanthomonas</taxon>
    </lineage>
</organism>
<sequence>MADLTQPLVFNLARRADRERFARLYHHTDAGLSQVYWRMFEEVASTWKLEADVLDWYRRRLQVAVDRLDACCLALGGPHNAMRHMGTNLHMQAAQGIVESARTAYAVQVGQAVIRGRAAGGRAKERPEWWDPMVKHAKLLLTMGHSPRDVVGICARGAPQSETAIRRMLQREGVLRRSQPGAK</sequence>
<evidence type="ECO:0000313" key="1">
    <source>
        <dbReference type="EMBL" id="TAA33724.1"/>
    </source>
</evidence>
<proteinExistence type="predicted"/>
<gene>
    <name evidence="1" type="ORF">EA656_14900</name>
</gene>
<dbReference type="RefSeq" id="WP_130524349.1">
    <property type="nucleotide sequence ID" value="NZ_SHLZ01000005.1"/>
</dbReference>